<dbReference type="AlphaFoldDB" id="A0A2H1E702"/>
<reference evidence="2 3" key="1">
    <citation type="submission" date="2016-11" db="EMBL/GenBank/DDBJ databases">
        <authorList>
            <person name="Jaros S."/>
            <person name="Januszkiewicz K."/>
            <person name="Wedrychowicz H."/>
        </authorList>
    </citation>
    <scope>NUCLEOTIDE SEQUENCE [LARGE SCALE GENOMIC DNA]</scope>
    <source>
        <strain evidence="2">NCIMB 2154T</strain>
    </source>
</reference>
<keyword evidence="1" id="KW-0732">Signal</keyword>
<name>A0A2H1E702_9FLAO</name>
<keyword evidence="3" id="KW-1185">Reference proteome</keyword>
<dbReference type="Proteomes" id="UP000231564">
    <property type="component" value="Chromosome MARIT"/>
</dbReference>
<sequence>MGYMKKIVILLLLVISTGCHCPRYTHSGSVNGRLDFREGRWLLNTIEAPSRIEDVLTKIADKEFTNLIGNRFSILERAKGILMPSEVDGFSKSVLRDIKRGTGVDFLIHIKAENIASEIGAFQIGGVDTPVRNTGKVHLTIYDLNLLEEFYTHTIIGNLMILKDSQDFAFAKNTNAIIRKGLKRIIKKIKKNKIRR</sequence>
<feature type="chain" id="PRO_5013950705" description="Lipoprotein" evidence="1">
    <location>
        <begin position="22"/>
        <end position="196"/>
    </location>
</feature>
<evidence type="ECO:0000256" key="1">
    <source>
        <dbReference type="SAM" id="SignalP"/>
    </source>
</evidence>
<dbReference type="STRING" id="1349785.GCA_000509405_00711"/>
<evidence type="ECO:0000313" key="3">
    <source>
        <dbReference type="Proteomes" id="UP000231564"/>
    </source>
</evidence>
<proteinExistence type="predicted"/>
<gene>
    <name evidence="2" type="ORF">MARIT_0678</name>
</gene>
<organism evidence="2 3">
    <name type="scientific">Tenacibaculum maritimum NCIMB 2154</name>
    <dbReference type="NCBI Taxonomy" id="1349785"/>
    <lineage>
        <taxon>Bacteria</taxon>
        <taxon>Pseudomonadati</taxon>
        <taxon>Bacteroidota</taxon>
        <taxon>Flavobacteriia</taxon>
        <taxon>Flavobacteriales</taxon>
        <taxon>Flavobacteriaceae</taxon>
        <taxon>Tenacibaculum</taxon>
    </lineage>
</organism>
<feature type="signal peptide" evidence="1">
    <location>
        <begin position="1"/>
        <end position="21"/>
    </location>
</feature>
<accession>A0A2H1E702</accession>
<evidence type="ECO:0008006" key="4">
    <source>
        <dbReference type="Google" id="ProtNLM"/>
    </source>
</evidence>
<evidence type="ECO:0000313" key="2">
    <source>
        <dbReference type="EMBL" id="SFZ80557.1"/>
    </source>
</evidence>
<dbReference type="PROSITE" id="PS51257">
    <property type="entry name" value="PROKAR_LIPOPROTEIN"/>
    <property type="match status" value="1"/>
</dbReference>
<dbReference type="EMBL" id="LT634361">
    <property type="protein sequence ID" value="SFZ80557.1"/>
    <property type="molecule type" value="Genomic_DNA"/>
</dbReference>
<protein>
    <recommendedName>
        <fullName evidence="4">Lipoprotein</fullName>
    </recommendedName>
</protein>
<dbReference type="KEGG" id="tmar:MARIT_0678"/>